<keyword evidence="5 10" id="KW-0769">Symport</keyword>
<gene>
    <name evidence="12" type="ORF">JTE90_015602</name>
</gene>
<feature type="binding site" evidence="9">
    <location>
        <position position="329"/>
    </location>
    <ligand>
        <name>Na(+)</name>
        <dbReference type="ChEBI" id="CHEBI:29101"/>
        <label>1</label>
    </ligand>
</feature>
<feature type="binding site" evidence="9">
    <location>
        <position position="479"/>
    </location>
    <ligand>
        <name>Na(+)</name>
        <dbReference type="ChEBI" id="CHEBI:29101"/>
        <label>1</label>
    </ligand>
</feature>
<keyword evidence="7 11" id="KW-0472">Membrane</keyword>
<feature type="transmembrane region" description="Helical" evidence="11">
    <location>
        <begin position="244"/>
        <end position="261"/>
    </location>
</feature>
<feature type="transmembrane region" description="Helical" evidence="11">
    <location>
        <begin position="162"/>
        <end position="190"/>
    </location>
</feature>
<feature type="binding site" evidence="9">
    <location>
        <position position="361"/>
    </location>
    <ligand>
        <name>Na(+)</name>
        <dbReference type="ChEBI" id="CHEBI:29101"/>
        <label>1</label>
    </ligand>
</feature>
<feature type="transmembrane region" description="Helical" evidence="11">
    <location>
        <begin position="326"/>
        <end position="343"/>
    </location>
</feature>
<organism evidence="12 13">
    <name type="scientific">Oedothorax gibbosus</name>
    <dbReference type="NCBI Taxonomy" id="931172"/>
    <lineage>
        <taxon>Eukaryota</taxon>
        <taxon>Metazoa</taxon>
        <taxon>Ecdysozoa</taxon>
        <taxon>Arthropoda</taxon>
        <taxon>Chelicerata</taxon>
        <taxon>Arachnida</taxon>
        <taxon>Araneae</taxon>
        <taxon>Araneomorphae</taxon>
        <taxon>Entelegynae</taxon>
        <taxon>Araneoidea</taxon>
        <taxon>Linyphiidae</taxon>
        <taxon>Erigoninae</taxon>
        <taxon>Oedothorax</taxon>
    </lineage>
</organism>
<dbReference type="GO" id="GO:0006865">
    <property type="term" value="P:amino acid transport"/>
    <property type="evidence" value="ECO:0007669"/>
    <property type="project" value="TreeGrafter"/>
</dbReference>
<sequence length="703" mass="78724">MQNLMRKQNTKSELPVGNKLELREMQGPLISDTADIAPAYGSTNVGFDLADISPATKTRILTLDMAEKGDFHPPPGEGEVRESWDSKLQFMLATIGYAVGLGNVWRFPYLAQKNGGGAFLIPYFIMLCLEGIPCFYLELAVGQRLRKGAIGAWNYVSPYAGGIGITSAVVSFNVALYYNTIIGWCLYYFFQSFQSPLPWAKCPGEEVNHTWRAVPECQRSSPTEYFWYRQTLDISSDIESPDKFNWRIAGCLLLAWFFCYLCMAKGIASSGKVVYVTATFPYLVLVIFFFRGITLDGMGKGLEHLFTPDWSKLADPVVWLEAGTQIFFSLGLAFGGLIAFSSYNPVHNNCFRDAITVSLCNCGTSMFAGIVVFSVLGFKAHTIHERCLSEREHLLRPLYPNVTELPHVIPKDIVDHLFNVTPGLRADFPECDLQKELSNSASGTGLAFIAFTEAINQFPGAPFWSILFFLMLFTLGIDSQFGTLEGVITSVVDLKLFPNVRKEILTGVTCLICFFLSLIFSQGGGNYVFTLFDNYAGNFPLLIVALCECITISYVYGLRRFSDDIELMTGSRPGMYWLFCWRFMAPATMLAILGASFFKMATEGSGYEAWDKNMATTVTLEWPRWCLFVAVFLILVSAIWIPLVALLRLFGYKLLPPEEPSWFPAEELRDYHNLIPHKEGALEKALLCCGPEAAQEDEREEDE</sequence>
<evidence type="ECO:0000256" key="9">
    <source>
        <dbReference type="PIRSR" id="PIRSR600175-1"/>
    </source>
</evidence>
<proteinExistence type="inferred from homology"/>
<evidence type="ECO:0000256" key="3">
    <source>
        <dbReference type="ARBA" id="ARBA00022448"/>
    </source>
</evidence>
<protein>
    <recommendedName>
        <fullName evidence="10">Transporter</fullName>
    </recommendedName>
</protein>
<dbReference type="AlphaFoldDB" id="A0AAV6UTK2"/>
<comment type="subcellular location">
    <subcellularLocation>
        <location evidence="1">Membrane</location>
        <topology evidence="1">Multi-pass membrane protein</topology>
    </subcellularLocation>
</comment>
<keyword evidence="6 11" id="KW-1133">Transmembrane helix</keyword>
<dbReference type="GO" id="GO:0035725">
    <property type="term" value="P:sodium ion transmembrane transport"/>
    <property type="evidence" value="ECO:0007669"/>
    <property type="project" value="TreeGrafter"/>
</dbReference>
<keyword evidence="8" id="KW-0325">Glycoprotein</keyword>
<evidence type="ECO:0000256" key="6">
    <source>
        <dbReference type="ARBA" id="ARBA00022989"/>
    </source>
</evidence>
<feature type="transmembrane region" description="Helical" evidence="11">
    <location>
        <begin position="622"/>
        <end position="647"/>
    </location>
</feature>
<dbReference type="GO" id="GO:0015293">
    <property type="term" value="F:symporter activity"/>
    <property type="evidence" value="ECO:0007669"/>
    <property type="project" value="UniProtKB-KW"/>
</dbReference>
<keyword evidence="9" id="KW-0915">Sodium</keyword>
<keyword evidence="9" id="KW-0479">Metal-binding</keyword>
<evidence type="ECO:0000256" key="10">
    <source>
        <dbReference type="RuleBase" id="RU003732"/>
    </source>
</evidence>
<dbReference type="InterPro" id="IPR037272">
    <property type="entry name" value="SNS_sf"/>
</dbReference>
<dbReference type="PANTHER" id="PTHR11616">
    <property type="entry name" value="SODIUM/CHLORIDE DEPENDENT TRANSPORTER"/>
    <property type="match status" value="1"/>
</dbReference>
<evidence type="ECO:0000256" key="11">
    <source>
        <dbReference type="SAM" id="Phobius"/>
    </source>
</evidence>
<feature type="binding site" evidence="9">
    <location>
        <position position="478"/>
    </location>
    <ligand>
        <name>Na(+)</name>
        <dbReference type="ChEBI" id="CHEBI:29101"/>
        <label>1</label>
    </ligand>
</feature>
<evidence type="ECO:0000313" key="13">
    <source>
        <dbReference type="Proteomes" id="UP000827092"/>
    </source>
</evidence>
<dbReference type="InterPro" id="IPR002438">
    <property type="entry name" value="Neutral_aa_SLC6"/>
</dbReference>
<feature type="transmembrane region" description="Helical" evidence="11">
    <location>
        <begin position="504"/>
        <end position="523"/>
    </location>
</feature>
<dbReference type="PRINTS" id="PR01206">
    <property type="entry name" value="ORPHTRNSPORT"/>
</dbReference>
<feature type="binding site" evidence="9">
    <location>
        <position position="99"/>
    </location>
    <ligand>
        <name>Na(+)</name>
        <dbReference type="ChEBI" id="CHEBI:29101"/>
        <label>1</label>
    </ligand>
</feature>
<evidence type="ECO:0000256" key="4">
    <source>
        <dbReference type="ARBA" id="ARBA00022692"/>
    </source>
</evidence>
<feature type="transmembrane region" description="Helical" evidence="11">
    <location>
        <begin position="535"/>
        <end position="558"/>
    </location>
</feature>
<keyword evidence="13" id="KW-1185">Reference proteome</keyword>
<feature type="transmembrane region" description="Helical" evidence="11">
    <location>
        <begin position="355"/>
        <end position="376"/>
    </location>
</feature>
<dbReference type="Pfam" id="PF00209">
    <property type="entry name" value="SNF"/>
    <property type="match status" value="1"/>
</dbReference>
<accession>A0AAV6UTK2</accession>
<dbReference type="PROSITE" id="PS50267">
    <property type="entry name" value="NA_NEUROTRAN_SYMP_3"/>
    <property type="match status" value="1"/>
</dbReference>
<feature type="transmembrane region" description="Helical" evidence="11">
    <location>
        <begin position="273"/>
        <end position="293"/>
    </location>
</feature>
<keyword evidence="3 10" id="KW-0813">Transport</keyword>
<dbReference type="CDD" id="cd10332">
    <property type="entry name" value="SLC6sbd-B0AT-like"/>
    <property type="match status" value="1"/>
</dbReference>
<feature type="binding site" evidence="9">
    <location>
        <position position="96"/>
    </location>
    <ligand>
        <name>Na(+)</name>
        <dbReference type="ChEBI" id="CHEBI:29101"/>
        <label>1</label>
    </ligand>
</feature>
<evidence type="ECO:0000256" key="2">
    <source>
        <dbReference type="ARBA" id="ARBA00006459"/>
    </source>
</evidence>
<evidence type="ECO:0000256" key="8">
    <source>
        <dbReference type="ARBA" id="ARBA00023180"/>
    </source>
</evidence>
<keyword evidence="4 10" id="KW-0812">Transmembrane</keyword>
<comment type="similarity">
    <text evidence="2 10">Belongs to the sodium:neurotransmitter symporter (SNF) (TC 2.A.22) family.</text>
</comment>
<dbReference type="PRINTS" id="PR00176">
    <property type="entry name" value="NANEUSMPORT"/>
</dbReference>
<feature type="transmembrane region" description="Helical" evidence="11">
    <location>
        <begin position="466"/>
        <end position="492"/>
    </location>
</feature>
<dbReference type="PANTHER" id="PTHR11616:SF182">
    <property type="entry name" value="TRANSPORTER"/>
    <property type="match status" value="1"/>
</dbReference>
<evidence type="ECO:0000256" key="5">
    <source>
        <dbReference type="ARBA" id="ARBA00022847"/>
    </source>
</evidence>
<dbReference type="Proteomes" id="UP000827092">
    <property type="component" value="Unassembled WGS sequence"/>
</dbReference>
<dbReference type="PROSITE" id="PS00610">
    <property type="entry name" value="NA_NEUROTRAN_SYMP_1"/>
    <property type="match status" value="1"/>
</dbReference>
<feature type="transmembrane region" description="Helical" evidence="11">
    <location>
        <begin position="579"/>
        <end position="602"/>
    </location>
</feature>
<dbReference type="GO" id="GO:0005886">
    <property type="term" value="C:plasma membrane"/>
    <property type="evidence" value="ECO:0007669"/>
    <property type="project" value="InterPro"/>
</dbReference>
<feature type="binding site" evidence="9">
    <location>
        <position position="475"/>
    </location>
    <ligand>
        <name>Na(+)</name>
        <dbReference type="ChEBI" id="CHEBI:29101"/>
        <label>1</label>
    </ligand>
</feature>
<feature type="transmembrane region" description="Helical" evidence="11">
    <location>
        <begin position="90"/>
        <end position="108"/>
    </location>
</feature>
<dbReference type="SUPFAM" id="SSF161070">
    <property type="entry name" value="SNF-like"/>
    <property type="match status" value="1"/>
</dbReference>
<reference evidence="12 13" key="1">
    <citation type="journal article" date="2022" name="Nat. Ecol. Evol.">
        <title>A masculinizing supergene underlies an exaggerated male reproductive morph in a spider.</title>
        <authorList>
            <person name="Hendrickx F."/>
            <person name="De Corte Z."/>
            <person name="Sonet G."/>
            <person name="Van Belleghem S.M."/>
            <person name="Kostlbacher S."/>
            <person name="Vangestel C."/>
        </authorList>
    </citation>
    <scope>NUCLEOTIDE SEQUENCE [LARGE SCALE GENOMIC DNA]</scope>
    <source>
        <strain evidence="12">W744_W776</strain>
    </source>
</reference>
<evidence type="ECO:0000313" key="12">
    <source>
        <dbReference type="EMBL" id="KAG8187732.1"/>
    </source>
</evidence>
<feature type="binding site" evidence="9">
    <location>
        <position position="103"/>
    </location>
    <ligand>
        <name>Na(+)</name>
        <dbReference type="ChEBI" id="CHEBI:29101"/>
        <label>1</label>
    </ligand>
</feature>
<dbReference type="InterPro" id="IPR000175">
    <property type="entry name" value="Na/ntran_symport"/>
</dbReference>
<feature type="binding site" evidence="9">
    <location>
        <position position="98"/>
    </location>
    <ligand>
        <name>Na(+)</name>
        <dbReference type="ChEBI" id="CHEBI:29101"/>
        <label>1</label>
    </ligand>
</feature>
<evidence type="ECO:0000256" key="1">
    <source>
        <dbReference type="ARBA" id="ARBA00004141"/>
    </source>
</evidence>
<evidence type="ECO:0000256" key="7">
    <source>
        <dbReference type="ARBA" id="ARBA00023136"/>
    </source>
</evidence>
<name>A0AAV6UTK2_9ARAC</name>
<dbReference type="EMBL" id="JAFNEN010000261">
    <property type="protein sequence ID" value="KAG8187732.1"/>
    <property type="molecule type" value="Genomic_DNA"/>
</dbReference>
<comment type="caution">
    <text evidence="12">The sequence shown here is derived from an EMBL/GenBank/DDBJ whole genome shotgun (WGS) entry which is preliminary data.</text>
</comment>
<dbReference type="GO" id="GO:0046872">
    <property type="term" value="F:metal ion binding"/>
    <property type="evidence" value="ECO:0007669"/>
    <property type="project" value="UniProtKB-KW"/>
</dbReference>
<dbReference type="NCBIfam" id="NF037979">
    <property type="entry name" value="Na_transp"/>
    <property type="match status" value="1"/>
</dbReference>
<feature type="transmembrane region" description="Helical" evidence="11">
    <location>
        <begin position="120"/>
        <end position="141"/>
    </location>
</feature>